<dbReference type="Proteomes" id="UP000233618">
    <property type="component" value="Unassembled WGS sequence"/>
</dbReference>
<keyword evidence="6 7" id="KW-0961">Cell wall biogenesis/degradation</keyword>
<comment type="function">
    <text evidence="7">Functions as a peptidoglycan terminase that cleaves nascent peptidoglycan strands endolytically to terminate their elongation.</text>
</comment>
<accession>A0A2N3HRA1</accession>
<dbReference type="AlphaFoldDB" id="A0A2N3HRA1"/>
<keyword evidence="1 7" id="KW-1003">Cell membrane</keyword>
<dbReference type="GO" id="GO:0008932">
    <property type="term" value="F:lytic endotransglycosylase activity"/>
    <property type="evidence" value="ECO:0007669"/>
    <property type="project" value="UniProtKB-UniRule"/>
</dbReference>
<dbReference type="Gene3D" id="3.30.1490.480">
    <property type="entry name" value="Endolytic murein transglycosylase"/>
    <property type="match status" value="1"/>
</dbReference>
<organism evidence="8 9">
    <name type="scientific">Labilibaculum manganireducens</name>
    <dbReference type="NCBI Taxonomy" id="1940525"/>
    <lineage>
        <taxon>Bacteria</taxon>
        <taxon>Pseudomonadati</taxon>
        <taxon>Bacteroidota</taxon>
        <taxon>Bacteroidia</taxon>
        <taxon>Marinilabiliales</taxon>
        <taxon>Marinifilaceae</taxon>
        <taxon>Labilibaculum</taxon>
    </lineage>
</organism>
<evidence type="ECO:0000256" key="3">
    <source>
        <dbReference type="ARBA" id="ARBA00022989"/>
    </source>
</evidence>
<keyword evidence="9" id="KW-1185">Reference proteome</keyword>
<keyword evidence="5 7" id="KW-0456">Lyase</keyword>
<dbReference type="GO" id="GO:0005886">
    <property type="term" value="C:plasma membrane"/>
    <property type="evidence" value="ECO:0007669"/>
    <property type="project" value="UniProtKB-UniRule"/>
</dbReference>
<name>A0A2N3HRA1_9BACT</name>
<evidence type="ECO:0000256" key="1">
    <source>
        <dbReference type="ARBA" id="ARBA00022475"/>
    </source>
</evidence>
<protein>
    <recommendedName>
        <fullName evidence="7">Endolytic murein transglycosylase</fullName>
        <ecNumber evidence="7">4.2.2.29</ecNumber>
    </recommendedName>
    <alternativeName>
        <fullName evidence="7">Peptidoglycan lytic transglycosylase</fullName>
    </alternativeName>
    <alternativeName>
        <fullName evidence="7">Peptidoglycan polymerization terminase</fullName>
    </alternativeName>
</protein>
<comment type="catalytic activity">
    <reaction evidence="7">
        <text>a peptidoglycan chain = a peptidoglycan chain with N-acetyl-1,6-anhydromuramyl-[peptide] at the reducing end + a peptidoglycan chain with N-acetylglucosamine at the non-reducing end.</text>
        <dbReference type="EC" id="4.2.2.29"/>
    </reaction>
</comment>
<keyword evidence="2 7" id="KW-0812">Transmembrane</keyword>
<dbReference type="RefSeq" id="WP_101311775.1">
    <property type="nucleotide sequence ID" value="NZ_MVDE01000058.1"/>
</dbReference>
<comment type="caution">
    <text evidence="8">The sequence shown here is derived from an EMBL/GenBank/DDBJ whole genome shotgun (WGS) entry which is preliminary data.</text>
</comment>
<dbReference type="EC" id="4.2.2.29" evidence="7"/>
<evidence type="ECO:0000313" key="9">
    <source>
        <dbReference type="Proteomes" id="UP000233618"/>
    </source>
</evidence>
<dbReference type="InterPro" id="IPR003770">
    <property type="entry name" value="MLTG-like"/>
</dbReference>
<dbReference type="PANTHER" id="PTHR30518:SF2">
    <property type="entry name" value="ENDOLYTIC MUREIN TRANSGLYCOSYLASE"/>
    <property type="match status" value="1"/>
</dbReference>
<dbReference type="GO" id="GO:0009252">
    <property type="term" value="P:peptidoglycan biosynthetic process"/>
    <property type="evidence" value="ECO:0007669"/>
    <property type="project" value="UniProtKB-UniRule"/>
</dbReference>
<sequence>MINLFRLKDNRSKKWKFLVLAVMLVLVVTGSVLFKYYQDIFSKNIDLGEEETSLLYIPTNSNQADVLRILNEKGCLKNSSSFQWVMQKKNFANHIHPGRYEIKNGMSNNELINLLRSGIQTPLNLTFNNTRTLEDFAGKIAAQIEADSISILSLLKDESKLQKYGFAPHTIIGMFIPNTYQVYWNLDAENFIERMHTEYVKFWNAERLQKAKNIGLSPVQVSTLASIVDEETVKKDEKKRVAGVYMNRLNRKIKLDADPTLKFALGDFTIRRVLNKHKTIDSPYNTYKYRGLPPGPIRQASISGIEAVLNYEKHKYYYFCASPEFNGYHIFAKSLREHNQNASRYQRALNQRGIMK</sequence>
<dbReference type="GO" id="GO:0071555">
    <property type="term" value="P:cell wall organization"/>
    <property type="evidence" value="ECO:0007669"/>
    <property type="project" value="UniProtKB-KW"/>
</dbReference>
<comment type="similarity">
    <text evidence="7">Belongs to the transglycosylase MltG family.</text>
</comment>
<dbReference type="HAMAP" id="MF_02065">
    <property type="entry name" value="MltG"/>
    <property type="match status" value="1"/>
</dbReference>
<evidence type="ECO:0000256" key="4">
    <source>
        <dbReference type="ARBA" id="ARBA00023136"/>
    </source>
</evidence>
<keyword evidence="4 7" id="KW-0472">Membrane</keyword>
<dbReference type="PANTHER" id="PTHR30518">
    <property type="entry name" value="ENDOLYTIC MUREIN TRANSGLYCOSYLASE"/>
    <property type="match status" value="1"/>
</dbReference>
<reference evidence="8 9" key="1">
    <citation type="journal article" date="2017" name="Front. Microbiol.">
        <title>Labilibaculum manganireducens gen. nov., sp. nov. and Labilibaculum filiforme sp. nov., Novel Bacteroidetes Isolated from Subsurface Sediments of the Baltic Sea.</title>
        <authorList>
            <person name="Vandieken V."/>
            <person name="Marshall I.P."/>
            <person name="Niemann H."/>
            <person name="Engelen B."/>
            <person name="Cypionka H."/>
        </authorList>
    </citation>
    <scope>NUCLEOTIDE SEQUENCE [LARGE SCALE GENOMIC DNA]</scope>
    <source>
        <strain evidence="8 9">59.10-2M</strain>
    </source>
</reference>
<evidence type="ECO:0000313" key="8">
    <source>
        <dbReference type="EMBL" id="PKQ60583.1"/>
    </source>
</evidence>
<dbReference type="NCBIfam" id="TIGR00247">
    <property type="entry name" value="endolytic transglycosylase MltG"/>
    <property type="match status" value="1"/>
</dbReference>
<evidence type="ECO:0000256" key="2">
    <source>
        <dbReference type="ARBA" id="ARBA00022692"/>
    </source>
</evidence>
<evidence type="ECO:0000256" key="5">
    <source>
        <dbReference type="ARBA" id="ARBA00023239"/>
    </source>
</evidence>
<dbReference type="EMBL" id="MVDE01000058">
    <property type="protein sequence ID" value="PKQ60583.1"/>
    <property type="molecule type" value="Genomic_DNA"/>
</dbReference>
<gene>
    <name evidence="7" type="primary">mltG</name>
    <name evidence="8" type="ORF">BZG01_20785</name>
</gene>
<proteinExistence type="inferred from homology"/>
<dbReference type="CDD" id="cd08010">
    <property type="entry name" value="MltG_like"/>
    <property type="match status" value="1"/>
</dbReference>
<dbReference type="Pfam" id="PF02618">
    <property type="entry name" value="YceG"/>
    <property type="match status" value="1"/>
</dbReference>
<feature type="site" description="Important for catalytic activity" evidence="7">
    <location>
        <position position="231"/>
    </location>
</feature>
<dbReference type="Gene3D" id="3.30.160.60">
    <property type="entry name" value="Classic Zinc Finger"/>
    <property type="match status" value="1"/>
</dbReference>
<evidence type="ECO:0000256" key="7">
    <source>
        <dbReference type="HAMAP-Rule" id="MF_02065"/>
    </source>
</evidence>
<evidence type="ECO:0000256" key="6">
    <source>
        <dbReference type="ARBA" id="ARBA00023316"/>
    </source>
</evidence>
<keyword evidence="3 7" id="KW-1133">Transmembrane helix</keyword>